<evidence type="ECO:0000313" key="1">
    <source>
        <dbReference type="EMBL" id="OCT61065.1"/>
    </source>
</evidence>
<accession>A0A974BV67</accession>
<proteinExistence type="predicted"/>
<dbReference type="EMBL" id="CM004483">
    <property type="protein sequence ID" value="OCT61065.1"/>
    <property type="molecule type" value="Genomic_DNA"/>
</dbReference>
<dbReference type="AlphaFoldDB" id="A0A974BV67"/>
<organism evidence="1 2">
    <name type="scientific">Xenopus laevis</name>
    <name type="common">African clawed frog</name>
    <dbReference type="NCBI Taxonomy" id="8355"/>
    <lineage>
        <taxon>Eukaryota</taxon>
        <taxon>Metazoa</taxon>
        <taxon>Chordata</taxon>
        <taxon>Craniata</taxon>
        <taxon>Vertebrata</taxon>
        <taxon>Euteleostomi</taxon>
        <taxon>Amphibia</taxon>
        <taxon>Batrachia</taxon>
        <taxon>Anura</taxon>
        <taxon>Pipoidea</taxon>
        <taxon>Pipidae</taxon>
        <taxon>Xenopodinae</taxon>
        <taxon>Xenopus</taxon>
        <taxon>Xenopus</taxon>
    </lineage>
</organism>
<reference evidence="2" key="1">
    <citation type="journal article" date="2016" name="Nature">
        <title>Genome evolution in the allotetraploid frog Xenopus laevis.</title>
        <authorList>
            <person name="Session A.M."/>
            <person name="Uno Y."/>
            <person name="Kwon T."/>
            <person name="Chapman J.A."/>
            <person name="Toyoda A."/>
            <person name="Takahashi S."/>
            <person name="Fukui A."/>
            <person name="Hikosaka A."/>
            <person name="Suzuki A."/>
            <person name="Kondo M."/>
            <person name="van Heeringen S.J."/>
            <person name="Quigley I."/>
            <person name="Heinz S."/>
            <person name="Ogino H."/>
            <person name="Ochi H."/>
            <person name="Hellsten U."/>
            <person name="Lyons J.B."/>
            <person name="Simakov O."/>
            <person name="Putnam N."/>
            <person name="Stites J."/>
            <person name="Kuroki Y."/>
            <person name="Tanaka T."/>
            <person name="Michiue T."/>
            <person name="Watanabe M."/>
            <person name="Bogdanovic O."/>
            <person name="Lister R."/>
            <person name="Georgiou G."/>
            <person name="Paranjpe S.S."/>
            <person name="van Kruijsbergen I."/>
            <person name="Shu S."/>
            <person name="Carlson J."/>
            <person name="Kinoshita T."/>
            <person name="Ohta Y."/>
            <person name="Mawaribuchi S."/>
            <person name="Jenkins J."/>
            <person name="Grimwood J."/>
            <person name="Schmutz J."/>
            <person name="Mitros T."/>
            <person name="Mozaffari S.V."/>
            <person name="Suzuki Y."/>
            <person name="Haramoto Y."/>
            <person name="Yamamoto T.S."/>
            <person name="Takagi C."/>
            <person name="Heald R."/>
            <person name="Miller K."/>
            <person name="Haudenschild C."/>
            <person name="Kitzman J."/>
            <person name="Nakayama T."/>
            <person name="Izutsu Y."/>
            <person name="Robert J."/>
            <person name="Fortriede J."/>
            <person name="Burns K."/>
            <person name="Lotay V."/>
            <person name="Karimi K."/>
            <person name="Yasuoka Y."/>
            <person name="Dichmann D.S."/>
            <person name="Flajnik M.F."/>
            <person name="Houston D.W."/>
            <person name="Shendure J."/>
            <person name="DuPasquier L."/>
            <person name="Vize P.D."/>
            <person name="Zorn A.M."/>
            <person name="Ito M."/>
            <person name="Marcotte E.M."/>
            <person name="Wallingford J.B."/>
            <person name="Ito Y."/>
            <person name="Asashima M."/>
            <person name="Ueno N."/>
            <person name="Matsuda Y."/>
            <person name="Veenstra G.J."/>
            <person name="Fujiyama A."/>
            <person name="Harland R.M."/>
            <person name="Taira M."/>
            <person name="Rokhsar D.S."/>
        </authorList>
    </citation>
    <scope>NUCLEOTIDE SEQUENCE [LARGE SCALE GENOMIC DNA]</scope>
    <source>
        <strain evidence="2">J</strain>
    </source>
</reference>
<protein>
    <submittedName>
        <fullName evidence="1">Uncharacterized protein</fullName>
    </submittedName>
</protein>
<dbReference type="Proteomes" id="UP000694892">
    <property type="component" value="Chromosome 9_10S"/>
</dbReference>
<name>A0A974BV67_XENLA</name>
<sequence>MYPAPGIEDQNSPTKIYHRTQELKGLVISYFYCIEKLWPHDNTFTMPGPGHNTKLNLDENTGIRKTEIERSMSLEKRNRRCE</sequence>
<gene>
    <name evidence="1" type="ORF">XELAEV_18047094mg</name>
</gene>
<evidence type="ECO:0000313" key="2">
    <source>
        <dbReference type="Proteomes" id="UP000694892"/>
    </source>
</evidence>